<dbReference type="GO" id="GO:0006508">
    <property type="term" value="P:proteolysis"/>
    <property type="evidence" value="ECO:0007669"/>
    <property type="project" value="UniProtKB-UniRule"/>
</dbReference>
<dbReference type="InterPro" id="IPR010161">
    <property type="entry name" value="Peptidase_M20B"/>
</dbReference>
<dbReference type="OrthoDB" id="9804934at2"/>
<sequence length="410" mass="45826">MNQLGKQLEQRFFRYLAIESQSDASATFVPSTEGQRELAKLLAKELESYGLKDIYIDDHAILYALRPGNKPSAPKIGFVTHLDTVDVGLSPVIKPQTLKYEGKDLCLNAQEEVWFKTEEHPEAAPYVGEEIIFSDGTSVLGADNKAAVTVVMELMDKLQNADFDCGDIYVAFVPDEEIGLRGSKIMDLSRFKVDFAYTIDCCALGEVVYETFNAASIDITIKGITAHPMSAKNVLVNPIRVAHDFIGCFDRFDTPEHTEHREGYFYVTDLIANPDNAKIKMAIRDFDRNSYEARKRYIGEVVELIKARHPKAKIEFNIVDVYSNISDSLGDDRTAIDLIFDALKIQNVEPNVIPMRGGTDGSALSARGVLTPNYFTGALNFHSKFEFLPLSSFEKSYLVSETICRLVGQK</sequence>
<dbReference type="GeneID" id="92279524"/>
<feature type="binding site" evidence="6">
    <location>
        <position position="382"/>
    </location>
    <ligand>
        <name>Zn(2+)</name>
        <dbReference type="ChEBI" id="CHEBI:29105"/>
        <label>2</label>
    </ligand>
</feature>
<feature type="active site" description="Proton acceptor" evidence="5">
    <location>
        <position position="176"/>
    </location>
</feature>
<dbReference type="GO" id="GO:0045148">
    <property type="term" value="F:tripeptide aminopeptidase activity"/>
    <property type="evidence" value="ECO:0007669"/>
    <property type="project" value="UniProtKB-UniRule"/>
</dbReference>
<feature type="active site" evidence="5">
    <location>
        <position position="83"/>
    </location>
</feature>
<dbReference type="AlphaFoldDB" id="A0A1S1HU96"/>
<dbReference type="NCBIfam" id="NF009920">
    <property type="entry name" value="PRK13381.1"/>
    <property type="match status" value="1"/>
</dbReference>
<accession>A0A1S1HU96</accession>
<dbReference type="GO" id="GO:0006518">
    <property type="term" value="P:peptide metabolic process"/>
    <property type="evidence" value="ECO:0007669"/>
    <property type="project" value="InterPro"/>
</dbReference>
<evidence type="ECO:0000256" key="6">
    <source>
        <dbReference type="PIRSR" id="PIRSR037215-2"/>
    </source>
</evidence>
<dbReference type="InterPro" id="IPR011650">
    <property type="entry name" value="Peptidase_M20_dimer"/>
</dbReference>
<evidence type="ECO:0000313" key="10">
    <source>
        <dbReference type="Proteomes" id="UP000179588"/>
    </source>
</evidence>
<reference evidence="9 10" key="1">
    <citation type="submission" date="2016-03" db="EMBL/GenBank/DDBJ databases">
        <title>Genome sequence of Providencia stuartii strain, isolated from the salivary glands of larval Lucilia sericata.</title>
        <authorList>
            <person name="Yuan Y."/>
            <person name="Zhang Y."/>
            <person name="Fu S."/>
            <person name="Crippen T.L."/>
            <person name="Visi D."/>
            <person name="Benbow M.E."/>
            <person name="Allen M."/>
            <person name="Tomberlin J.K."/>
            <person name="Sze S.-H."/>
            <person name="Tarone A.M."/>
        </authorList>
    </citation>
    <scope>NUCLEOTIDE SEQUENCE [LARGE SCALE GENOMIC DNA]</scope>
    <source>
        <strain evidence="9 10">Crippen</strain>
    </source>
</reference>
<evidence type="ECO:0000256" key="4">
    <source>
        <dbReference type="NCBIfam" id="TIGR01882"/>
    </source>
</evidence>
<dbReference type="NCBIfam" id="TIGR01882">
    <property type="entry name" value="peptidase-T"/>
    <property type="match status" value="1"/>
</dbReference>
<protein>
    <recommendedName>
        <fullName evidence="4">Peptidase T</fullName>
        <ecNumber evidence="4">3.4.11.4</ecNumber>
    </recommendedName>
</protein>
<proteinExistence type="predicted"/>
<name>A0A1S1HU96_PROST</name>
<dbReference type="SUPFAM" id="SSF55031">
    <property type="entry name" value="Bacterial exopeptidase dimerisation domain"/>
    <property type="match status" value="1"/>
</dbReference>
<keyword evidence="8" id="KW-0645">Protease</keyword>
<evidence type="ECO:0000256" key="3">
    <source>
        <dbReference type="ARBA" id="ARBA00022833"/>
    </source>
</evidence>
<feature type="binding site" evidence="6">
    <location>
        <position position="143"/>
    </location>
    <ligand>
        <name>Zn(2+)</name>
        <dbReference type="ChEBI" id="CHEBI:29105"/>
        <label>1</label>
    </ligand>
</feature>
<dbReference type="NCBIfam" id="NF003976">
    <property type="entry name" value="PRK05469.1"/>
    <property type="match status" value="1"/>
</dbReference>
<evidence type="ECO:0000256" key="5">
    <source>
        <dbReference type="PIRSR" id="PIRSR037215-1"/>
    </source>
</evidence>
<evidence type="ECO:0000313" key="9">
    <source>
        <dbReference type="EMBL" id="OHT24956.1"/>
    </source>
</evidence>
<dbReference type="EMBL" id="ABMABF030000002">
    <property type="protein sequence ID" value="EMJ5133018.1"/>
    <property type="molecule type" value="Genomic_DNA"/>
</dbReference>
<dbReference type="GO" id="GO:0008270">
    <property type="term" value="F:zinc ion binding"/>
    <property type="evidence" value="ECO:0007669"/>
    <property type="project" value="InterPro"/>
</dbReference>
<evidence type="ECO:0000313" key="8">
    <source>
        <dbReference type="EMBL" id="EMJ5133018.1"/>
    </source>
</evidence>
<keyword evidence="1 6" id="KW-0479">Metal-binding</keyword>
<dbReference type="PANTHER" id="PTHR42994">
    <property type="entry name" value="PEPTIDASE T"/>
    <property type="match status" value="1"/>
</dbReference>
<feature type="binding site" evidence="6">
    <location>
        <position position="200"/>
    </location>
    <ligand>
        <name>Zn(2+)</name>
        <dbReference type="ChEBI" id="CHEBI:29105"/>
        <label>1</label>
    </ligand>
</feature>
<dbReference type="Proteomes" id="UP000179588">
    <property type="component" value="Unassembled WGS sequence"/>
</dbReference>
<evidence type="ECO:0000256" key="2">
    <source>
        <dbReference type="ARBA" id="ARBA00022801"/>
    </source>
</evidence>
<keyword evidence="2 8" id="KW-0378">Hydrolase</keyword>
<dbReference type="PANTHER" id="PTHR42994:SF1">
    <property type="entry name" value="PEPTIDASE T"/>
    <property type="match status" value="1"/>
</dbReference>
<gene>
    <name evidence="8" type="primary">pepT</name>
    <name evidence="9" type="ORF">A3Q29_16270</name>
    <name evidence="8" type="ORF">RG298_000689</name>
</gene>
<comment type="cofactor">
    <cofactor evidence="6">
        <name>Zn(2+)</name>
        <dbReference type="ChEBI" id="CHEBI:29105"/>
    </cofactor>
    <text evidence="6">Binds 2 Zn(2+) ions per subunit.</text>
</comment>
<keyword evidence="8" id="KW-0031">Aminopeptidase</keyword>
<comment type="caution">
    <text evidence="9">The sequence shown here is derived from an EMBL/GenBank/DDBJ whole genome shotgun (WGS) entry which is preliminary data.</text>
</comment>
<feature type="domain" description="Peptidase M20 dimerisation" evidence="7">
    <location>
        <begin position="209"/>
        <end position="311"/>
    </location>
</feature>
<reference evidence="8" key="2">
    <citation type="submission" date="2024-02" db="EMBL/GenBank/DDBJ databases">
        <authorList>
            <consortium name="Clinical and Environmental Microbiology Branch: Whole genome sequencing antimicrobial resistance pathogens in the healthcare setting"/>
        </authorList>
    </citation>
    <scope>NUCLEOTIDE SEQUENCE</scope>
    <source>
        <strain evidence="8">2021GO-0154</strain>
    </source>
</reference>
<dbReference type="InterPro" id="IPR008007">
    <property type="entry name" value="Peptidase_M42"/>
</dbReference>
<dbReference type="InterPro" id="IPR036264">
    <property type="entry name" value="Bact_exopeptidase_dim_dom"/>
</dbReference>
<dbReference type="RefSeq" id="WP_070926216.1">
    <property type="nucleotide sequence ID" value="NZ_CANMXG010000002.1"/>
</dbReference>
<dbReference type="SUPFAM" id="SSF53187">
    <property type="entry name" value="Zn-dependent exopeptidases"/>
    <property type="match status" value="1"/>
</dbReference>
<dbReference type="EMBL" id="LVIE01000090">
    <property type="protein sequence ID" value="OHT24956.1"/>
    <property type="molecule type" value="Genomic_DNA"/>
</dbReference>
<dbReference type="InterPro" id="IPR001261">
    <property type="entry name" value="ArgE/DapE_CS"/>
</dbReference>
<dbReference type="Gene3D" id="3.30.70.360">
    <property type="match status" value="1"/>
</dbReference>
<dbReference type="Gene3D" id="3.40.630.10">
    <property type="entry name" value="Zn peptidases"/>
    <property type="match status" value="1"/>
</dbReference>
<evidence type="ECO:0000259" key="7">
    <source>
        <dbReference type="Pfam" id="PF07687"/>
    </source>
</evidence>
<dbReference type="PIRSF" id="PIRSF037215">
    <property type="entry name" value="Peptidase_M20B"/>
    <property type="match status" value="1"/>
</dbReference>
<organism evidence="9 10">
    <name type="scientific">Providencia stuartii</name>
    <dbReference type="NCBI Taxonomy" id="588"/>
    <lineage>
        <taxon>Bacteria</taxon>
        <taxon>Pseudomonadati</taxon>
        <taxon>Pseudomonadota</taxon>
        <taxon>Gammaproteobacteria</taxon>
        <taxon>Enterobacterales</taxon>
        <taxon>Morganellaceae</taxon>
        <taxon>Providencia</taxon>
    </lineage>
</organism>
<keyword evidence="3 6" id="KW-0862">Zinc</keyword>
<evidence type="ECO:0000256" key="1">
    <source>
        <dbReference type="ARBA" id="ARBA00022723"/>
    </source>
</evidence>
<dbReference type="Pfam" id="PF05343">
    <property type="entry name" value="Peptidase_M42"/>
    <property type="match status" value="1"/>
</dbReference>
<feature type="binding site" evidence="6">
    <location>
        <position position="81"/>
    </location>
    <ligand>
        <name>Zn(2+)</name>
        <dbReference type="ChEBI" id="CHEBI:29105"/>
        <label>1</label>
    </ligand>
</feature>
<feature type="binding site" evidence="6">
    <location>
        <position position="177"/>
    </location>
    <ligand>
        <name>Zn(2+)</name>
        <dbReference type="ChEBI" id="CHEBI:29105"/>
        <label>2</label>
    </ligand>
</feature>
<dbReference type="EC" id="3.4.11.4" evidence="4"/>
<dbReference type="PROSITE" id="PS00759">
    <property type="entry name" value="ARGE_DAPE_CPG2_2"/>
    <property type="match status" value="1"/>
</dbReference>
<keyword evidence="10" id="KW-1185">Reference proteome</keyword>
<feature type="binding site" evidence="6">
    <location>
        <position position="143"/>
    </location>
    <ligand>
        <name>Zn(2+)</name>
        <dbReference type="ChEBI" id="CHEBI:29105"/>
        <label>2</label>
    </ligand>
</feature>
<dbReference type="Pfam" id="PF07687">
    <property type="entry name" value="M20_dimer"/>
    <property type="match status" value="1"/>
</dbReference>